<comment type="subcellular location">
    <subcellularLocation>
        <location evidence="11">Cell membrane</location>
        <topology evidence="11">Peripheral membrane protein</topology>
    </subcellularLocation>
    <subcellularLocation>
        <location evidence="2">Membrane</location>
    </subcellularLocation>
</comment>
<feature type="binding site" evidence="11">
    <location>
        <begin position="237"/>
        <end position="238"/>
    </location>
    <ligand>
        <name>substrate</name>
    </ligand>
</feature>
<accession>A0ABN1AEX9</accession>
<feature type="domain" description="Dihydroorotate dehydrogenase catalytic" evidence="12">
    <location>
        <begin position="41"/>
        <end position="330"/>
    </location>
</feature>
<feature type="binding site" evidence="11">
    <location>
        <position position="236"/>
    </location>
    <ligand>
        <name>FMN</name>
        <dbReference type="ChEBI" id="CHEBI:58210"/>
    </ligand>
</feature>
<sequence length="347" mass="36963">MLYNLARPFIFALEAEKAHGLTIAGLKALPLGPAPKSDPVLASTVAGLDFPNPIGMAPGFDKNGEVPDALIRMGFGYAEVGTLTPRAQPGNPKPRIFRLPKDKAVINRLGFNNEGQEKATPRLKRMRKRMGKGVLGINIGANKDSDDRIADYVIGVENMAPLADYLTVNISSPNTPGLRALQDKGALEELLAAVMQARGDYKVPVFLKVAPDLEPADIDDIVDVTMKQKIDALIVSNTTITRPNLSSANQDETGGLSGAPLKDLALQRLKDFRKASGGKIPLIGVGGIANAEDAYERIRAGASLIQLYTAMIYEGPTMARAMSCGLAKRLKQDGFASVSDAVGADDK</sequence>
<dbReference type="InterPro" id="IPR005720">
    <property type="entry name" value="Dihydroorotate_DH_cat"/>
</dbReference>
<dbReference type="EC" id="1.3.5.2" evidence="11"/>
<feature type="binding site" evidence="11">
    <location>
        <begin position="58"/>
        <end position="62"/>
    </location>
    <ligand>
        <name>FMN</name>
        <dbReference type="ChEBI" id="CHEBI:58210"/>
    </ligand>
</feature>
<evidence type="ECO:0000256" key="10">
    <source>
        <dbReference type="ARBA" id="ARBA00048639"/>
    </source>
</evidence>
<dbReference type="CDD" id="cd04738">
    <property type="entry name" value="DHOD_2_like"/>
    <property type="match status" value="1"/>
</dbReference>
<keyword evidence="8 11" id="KW-0560">Oxidoreductase</keyword>
<dbReference type="EMBL" id="BAAAEM010000002">
    <property type="protein sequence ID" value="GAA0474819.1"/>
    <property type="molecule type" value="Genomic_DNA"/>
</dbReference>
<dbReference type="InterPro" id="IPR050074">
    <property type="entry name" value="DHO_dehydrogenase"/>
</dbReference>
<comment type="catalytic activity">
    <reaction evidence="10 11">
        <text>(S)-dihydroorotate + a quinone = orotate + a quinol</text>
        <dbReference type="Rhea" id="RHEA:30187"/>
        <dbReference type="ChEBI" id="CHEBI:24646"/>
        <dbReference type="ChEBI" id="CHEBI:30839"/>
        <dbReference type="ChEBI" id="CHEBI:30864"/>
        <dbReference type="ChEBI" id="CHEBI:132124"/>
        <dbReference type="EC" id="1.3.5.2"/>
    </reaction>
</comment>
<feature type="binding site" evidence="11">
    <location>
        <position position="169"/>
    </location>
    <ligand>
        <name>FMN</name>
        <dbReference type="ChEBI" id="CHEBI:58210"/>
    </ligand>
</feature>
<dbReference type="PANTHER" id="PTHR48109">
    <property type="entry name" value="DIHYDROOROTATE DEHYDROGENASE (QUINONE), MITOCHONDRIAL-RELATED"/>
    <property type="match status" value="1"/>
</dbReference>
<feature type="binding site" evidence="11">
    <location>
        <position position="82"/>
    </location>
    <ligand>
        <name>FMN</name>
        <dbReference type="ChEBI" id="CHEBI:58210"/>
    </ligand>
</feature>
<comment type="function">
    <text evidence="1 11">Catalyzes the conversion of dihydroorotate to orotate with quinone as electron acceptor.</text>
</comment>
<protein>
    <recommendedName>
        <fullName evidence="11">Dihydroorotate dehydrogenase (quinone)</fullName>
        <ecNumber evidence="11">1.3.5.2</ecNumber>
    </recommendedName>
    <alternativeName>
        <fullName evidence="11">DHOdehase</fullName>
        <shortName evidence="11">DHOD</shortName>
        <shortName evidence="11">DHODase</shortName>
    </alternativeName>
    <alternativeName>
        <fullName evidence="11">Dihydroorotate oxidase</fullName>
    </alternativeName>
</protein>
<organism evidence="13 14">
    <name type="scientific">Parasphingorhabdus litoris</name>
    <dbReference type="NCBI Taxonomy" id="394733"/>
    <lineage>
        <taxon>Bacteria</taxon>
        <taxon>Pseudomonadati</taxon>
        <taxon>Pseudomonadota</taxon>
        <taxon>Alphaproteobacteria</taxon>
        <taxon>Sphingomonadales</taxon>
        <taxon>Sphingomonadaceae</taxon>
        <taxon>Parasphingorhabdus</taxon>
    </lineage>
</organism>
<feature type="binding site" evidence="11">
    <location>
        <position position="138"/>
    </location>
    <ligand>
        <name>FMN</name>
        <dbReference type="ChEBI" id="CHEBI:58210"/>
    </ligand>
</feature>
<evidence type="ECO:0000313" key="14">
    <source>
        <dbReference type="Proteomes" id="UP001500713"/>
    </source>
</evidence>
<dbReference type="HAMAP" id="MF_00225">
    <property type="entry name" value="DHO_dh_type2"/>
    <property type="match status" value="1"/>
</dbReference>
<gene>
    <name evidence="11" type="primary">pyrD</name>
    <name evidence="13" type="ORF">GCM10009096_15490</name>
</gene>
<feature type="binding site" evidence="11">
    <location>
        <position position="62"/>
    </location>
    <ligand>
        <name>substrate</name>
    </ligand>
</feature>
<evidence type="ECO:0000256" key="7">
    <source>
        <dbReference type="ARBA" id="ARBA00022975"/>
    </source>
</evidence>
<keyword evidence="11" id="KW-1003">Cell membrane</keyword>
<evidence type="ECO:0000256" key="11">
    <source>
        <dbReference type="HAMAP-Rule" id="MF_00225"/>
    </source>
</evidence>
<dbReference type="InterPro" id="IPR013785">
    <property type="entry name" value="Aldolase_TIM"/>
</dbReference>
<comment type="similarity">
    <text evidence="4 11">Belongs to the dihydroorotate dehydrogenase family. Type 2 subfamily.</text>
</comment>
<dbReference type="SUPFAM" id="SSF51395">
    <property type="entry name" value="FMN-linked oxidoreductases"/>
    <property type="match status" value="1"/>
</dbReference>
<feature type="binding site" evidence="11">
    <location>
        <position position="287"/>
    </location>
    <ligand>
        <name>FMN</name>
        <dbReference type="ChEBI" id="CHEBI:58210"/>
    </ligand>
</feature>
<keyword evidence="9 11" id="KW-0472">Membrane</keyword>
<feature type="binding site" evidence="11">
    <location>
        <position position="258"/>
    </location>
    <ligand>
        <name>FMN</name>
        <dbReference type="ChEBI" id="CHEBI:58210"/>
    </ligand>
</feature>
<keyword evidence="6 11" id="KW-0288">FMN</keyword>
<keyword evidence="7 11" id="KW-0665">Pyrimidine biosynthesis</keyword>
<name>A0ABN1AEX9_9SPHN</name>
<evidence type="ECO:0000256" key="3">
    <source>
        <dbReference type="ARBA" id="ARBA00005161"/>
    </source>
</evidence>
<feature type="binding site" evidence="11">
    <location>
        <position position="208"/>
    </location>
    <ligand>
        <name>FMN</name>
        <dbReference type="ChEBI" id="CHEBI:58210"/>
    </ligand>
</feature>
<dbReference type="PROSITE" id="PS00912">
    <property type="entry name" value="DHODEHASE_2"/>
    <property type="match status" value="1"/>
</dbReference>
<dbReference type="Proteomes" id="UP001500713">
    <property type="component" value="Unassembled WGS sequence"/>
</dbReference>
<dbReference type="PROSITE" id="PS00911">
    <property type="entry name" value="DHODEHASE_1"/>
    <property type="match status" value="1"/>
</dbReference>
<keyword evidence="5 11" id="KW-0285">Flavoprotein</keyword>
<evidence type="ECO:0000256" key="4">
    <source>
        <dbReference type="ARBA" id="ARBA00005359"/>
    </source>
</evidence>
<dbReference type="NCBIfam" id="TIGR01036">
    <property type="entry name" value="pyrD_sub2"/>
    <property type="match status" value="1"/>
</dbReference>
<evidence type="ECO:0000259" key="12">
    <source>
        <dbReference type="Pfam" id="PF01180"/>
    </source>
</evidence>
<dbReference type="NCBIfam" id="NF003652">
    <property type="entry name" value="PRK05286.2-5"/>
    <property type="match status" value="1"/>
</dbReference>
<dbReference type="InterPro" id="IPR012135">
    <property type="entry name" value="Dihydroorotate_DH_1_2"/>
</dbReference>
<keyword evidence="14" id="KW-1185">Reference proteome</keyword>
<feature type="binding site" evidence="11">
    <location>
        <begin position="107"/>
        <end position="111"/>
    </location>
    <ligand>
        <name>substrate</name>
    </ligand>
</feature>
<dbReference type="Gene3D" id="3.20.20.70">
    <property type="entry name" value="Aldolase class I"/>
    <property type="match status" value="1"/>
</dbReference>
<feature type="binding site" evidence="11">
    <location>
        <position position="174"/>
    </location>
    <ligand>
        <name>substrate</name>
    </ligand>
</feature>
<reference evidence="13 14" key="1">
    <citation type="journal article" date="2019" name="Int. J. Syst. Evol. Microbiol.">
        <title>The Global Catalogue of Microorganisms (GCM) 10K type strain sequencing project: providing services to taxonomists for standard genome sequencing and annotation.</title>
        <authorList>
            <consortium name="The Broad Institute Genomics Platform"/>
            <consortium name="The Broad Institute Genome Sequencing Center for Infectious Disease"/>
            <person name="Wu L."/>
            <person name="Ma J."/>
        </authorList>
    </citation>
    <scope>NUCLEOTIDE SEQUENCE [LARGE SCALE GENOMIC DNA]</scope>
    <source>
        <strain evidence="13 14">JCM 14162</strain>
    </source>
</reference>
<proteinExistence type="inferred from homology"/>
<comment type="caution">
    <text evidence="13">The sequence shown here is derived from an EMBL/GenBank/DDBJ whole genome shotgun (WGS) entry which is preliminary data.</text>
</comment>
<dbReference type="NCBIfam" id="NF003645">
    <property type="entry name" value="PRK05286.1-2"/>
    <property type="match status" value="1"/>
</dbReference>
<evidence type="ECO:0000313" key="13">
    <source>
        <dbReference type="EMBL" id="GAA0474819.1"/>
    </source>
</evidence>
<evidence type="ECO:0000256" key="5">
    <source>
        <dbReference type="ARBA" id="ARBA00022630"/>
    </source>
</evidence>
<dbReference type="InterPro" id="IPR005719">
    <property type="entry name" value="Dihydroorotate_DH_2"/>
</dbReference>
<dbReference type="RefSeq" id="WP_229955934.1">
    <property type="nucleotide sequence ID" value="NZ_BAAAEM010000002.1"/>
</dbReference>
<dbReference type="InterPro" id="IPR001295">
    <property type="entry name" value="Dihydroorotate_DH_CS"/>
</dbReference>
<feature type="active site" description="Nucleophile" evidence="11">
    <location>
        <position position="172"/>
    </location>
</feature>
<evidence type="ECO:0000256" key="1">
    <source>
        <dbReference type="ARBA" id="ARBA00003125"/>
    </source>
</evidence>
<comment type="pathway">
    <text evidence="3 11">Pyrimidine metabolism; UMP biosynthesis via de novo pathway; orotate from (S)-dihydroorotate (quinone route): step 1/1.</text>
</comment>
<evidence type="ECO:0000256" key="2">
    <source>
        <dbReference type="ARBA" id="ARBA00004370"/>
    </source>
</evidence>
<dbReference type="PANTHER" id="PTHR48109:SF4">
    <property type="entry name" value="DIHYDROOROTATE DEHYDROGENASE (QUINONE), MITOCHONDRIAL"/>
    <property type="match status" value="1"/>
</dbReference>
<dbReference type="Pfam" id="PF01180">
    <property type="entry name" value="DHO_dh"/>
    <property type="match status" value="1"/>
</dbReference>
<comment type="cofactor">
    <cofactor evidence="11">
        <name>FMN</name>
        <dbReference type="ChEBI" id="CHEBI:58210"/>
    </cofactor>
    <text evidence="11">Binds 1 FMN per subunit.</text>
</comment>
<evidence type="ECO:0000256" key="8">
    <source>
        <dbReference type="ARBA" id="ARBA00023002"/>
    </source>
</evidence>
<feature type="binding site" evidence="11">
    <location>
        <begin position="308"/>
        <end position="309"/>
    </location>
    <ligand>
        <name>FMN</name>
        <dbReference type="ChEBI" id="CHEBI:58210"/>
    </ligand>
</feature>
<evidence type="ECO:0000256" key="9">
    <source>
        <dbReference type="ARBA" id="ARBA00023136"/>
    </source>
</evidence>
<feature type="binding site" evidence="11">
    <location>
        <position position="169"/>
    </location>
    <ligand>
        <name>substrate</name>
    </ligand>
</feature>
<comment type="subunit">
    <text evidence="11">Monomer.</text>
</comment>
<dbReference type="PIRSF" id="PIRSF000164">
    <property type="entry name" value="DHO_oxidase"/>
    <property type="match status" value="1"/>
</dbReference>
<evidence type="ECO:0000256" key="6">
    <source>
        <dbReference type="ARBA" id="ARBA00022643"/>
    </source>
</evidence>